<gene>
    <name evidence="2" type="ORF">KFE25_012940</name>
</gene>
<dbReference type="EMBL" id="JAGTXO010000048">
    <property type="protein sequence ID" value="KAG8458742.1"/>
    <property type="molecule type" value="Genomic_DNA"/>
</dbReference>
<accession>A0A8J5X910</accession>
<dbReference type="Proteomes" id="UP000751190">
    <property type="component" value="Unassembled WGS sequence"/>
</dbReference>
<evidence type="ECO:0000313" key="2">
    <source>
        <dbReference type="EMBL" id="KAG8458742.1"/>
    </source>
</evidence>
<keyword evidence="3" id="KW-1185">Reference proteome</keyword>
<evidence type="ECO:0000256" key="1">
    <source>
        <dbReference type="SAM" id="MobiDB-lite"/>
    </source>
</evidence>
<evidence type="ECO:0000313" key="3">
    <source>
        <dbReference type="Proteomes" id="UP000751190"/>
    </source>
</evidence>
<comment type="caution">
    <text evidence="2">The sequence shown here is derived from an EMBL/GenBank/DDBJ whole genome shotgun (WGS) entry which is preliminary data.</text>
</comment>
<proteinExistence type="predicted"/>
<name>A0A8J5X910_DIALT</name>
<sequence>MADLLQQMGGGLDPTKLEAAMKGMGLSGGIGDMAKMMEEMGGSDMMRQMQQAMSDPETQAQMLKFAEQMQQAVLHNPQLQQLSKSIEGLGLGDGLSAALHKLQDDPELRDVAQQMQAGDAGPETMARAMELGQKAFAQVLSDPEHAAKFQQAMAQMMNPETMAAMAEQFGAMLGGEQGGDMADLFAQLGQGARGAGAKDDDGLGGIAWDKDEM</sequence>
<reference evidence="2" key="1">
    <citation type="submission" date="2021-05" db="EMBL/GenBank/DDBJ databases">
        <title>The genome of the haptophyte Pavlova lutheri (Diacronema luteri, Pavlovales) - a model for lipid biosynthesis in eukaryotic algae.</title>
        <authorList>
            <person name="Hulatt C.J."/>
            <person name="Posewitz M.C."/>
        </authorList>
    </citation>
    <scope>NUCLEOTIDE SEQUENCE</scope>
    <source>
        <strain evidence="2">NIVA-4/92</strain>
    </source>
</reference>
<protein>
    <submittedName>
        <fullName evidence="2">Uncharacterized protein</fullName>
    </submittedName>
</protein>
<dbReference type="AlphaFoldDB" id="A0A8J5X910"/>
<organism evidence="2 3">
    <name type="scientific">Diacronema lutheri</name>
    <name type="common">Unicellular marine alga</name>
    <name type="synonym">Monochrysis lutheri</name>
    <dbReference type="NCBI Taxonomy" id="2081491"/>
    <lineage>
        <taxon>Eukaryota</taxon>
        <taxon>Haptista</taxon>
        <taxon>Haptophyta</taxon>
        <taxon>Pavlovophyceae</taxon>
        <taxon>Pavlovales</taxon>
        <taxon>Pavlovaceae</taxon>
        <taxon>Diacronema</taxon>
    </lineage>
</organism>
<feature type="region of interest" description="Disordered" evidence="1">
    <location>
        <begin position="192"/>
        <end position="213"/>
    </location>
</feature>